<accession>A0A371NAY2</accession>
<comment type="caution">
    <text evidence="1">The sequence shown here is derived from an EMBL/GenBank/DDBJ whole genome shotgun (WGS) entry which is preliminary data.</text>
</comment>
<protein>
    <submittedName>
        <fullName evidence="1">Sulfur carrier protein</fullName>
    </submittedName>
</protein>
<dbReference type="Proteomes" id="UP000256864">
    <property type="component" value="Unassembled WGS sequence"/>
</dbReference>
<dbReference type="EMBL" id="QREL01000002">
    <property type="protein sequence ID" value="REE26211.1"/>
    <property type="molecule type" value="Genomic_DNA"/>
</dbReference>
<evidence type="ECO:0000313" key="1">
    <source>
        <dbReference type="EMBL" id="REE26211.1"/>
    </source>
</evidence>
<dbReference type="AlphaFoldDB" id="A0A371NAY2"/>
<dbReference type="InterPro" id="IPR016155">
    <property type="entry name" value="Mopterin_synth/thiamin_S_b"/>
</dbReference>
<dbReference type="InterPro" id="IPR012675">
    <property type="entry name" value="Beta-grasp_dom_sf"/>
</dbReference>
<name>A0A371NAY2_9EURY</name>
<dbReference type="Gene3D" id="3.10.20.30">
    <property type="match status" value="1"/>
</dbReference>
<dbReference type="Pfam" id="PF02597">
    <property type="entry name" value="ThiS"/>
    <property type="match status" value="1"/>
</dbReference>
<keyword evidence="2" id="KW-1185">Reference proteome</keyword>
<proteinExistence type="predicted"/>
<reference evidence="1 2" key="1">
    <citation type="submission" date="2018-07" db="EMBL/GenBank/DDBJ databases">
        <title>Genomic Encyclopedia of Type Strains, Phase IV (KMG-IV): sequencing the most valuable type-strain genomes for metagenomic binning, comparative biology and taxonomic classification.</title>
        <authorList>
            <person name="Goeker M."/>
        </authorList>
    </citation>
    <scope>NUCLEOTIDE SEQUENCE [LARGE SCALE GENOMIC DNA]</scope>
    <source>
        <strain evidence="1 2">DSM 7466</strain>
    </source>
</reference>
<evidence type="ECO:0000313" key="2">
    <source>
        <dbReference type="Proteomes" id="UP000256864"/>
    </source>
</evidence>
<gene>
    <name evidence="1" type="ORF">C7452_1167</name>
</gene>
<sequence>MVIGMKFTVITDDGKKILESGAPRRIKDVLGELEIPIETVVVKKNGEIVIEEEEISDGDIIEVIRVIYGG</sequence>
<organism evidence="1 2">
    <name type="scientific">Methanothermobacter defluvii</name>
    <dbReference type="NCBI Taxonomy" id="49339"/>
    <lineage>
        <taxon>Archaea</taxon>
        <taxon>Methanobacteriati</taxon>
        <taxon>Methanobacteriota</taxon>
        <taxon>Methanomada group</taxon>
        <taxon>Methanobacteria</taxon>
        <taxon>Methanobacteriales</taxon>
        <taxon>Methanobacteriaceae</taxon>
        <taxon>Methanothermobacter</taxon>
    </lineage>
</organism>
<dbReference type="SUPFAM" id="SSF54285">
    <property type="entry name" value="MoaD/ThiS"/>
    <property type="match status" value="1"/>
</dbReference>
<dbReference type="InterPro" id="IPR003749">
    <property type="entry name" value="ThiS/MoaD-like"/>
</dbReference>